<dbReference type="Pfam" id="PF00723">
    <property type="entry name" value="Glyco_hydro_15"/>
    <property type="match status" value="1"/>
</dbReference>
<dbReference type="OrthoDB" id="6123450at2759"/>
<keyword evidence="10" id="KW-0732">Signal</keyword>
<accession>A0A4P9ZB14</accession>
<keyword evidence="6 12" id="KW-0326">Glycosidase</keyword>
<dbReference type="PANTHER" id="PTHR31616">
    <property type="entry name" value="TREHALASE"/>
    <property type="match status" value="1"/>
</dbReference>
<evidence type="ECO:0000256" key="1">
    <source>
        <dbReference type="ARBA" id="ARBA00001863"/>
    </source>
</evidence>
<evidence type="ECO:0000256" key="9">
    <source>
        <dbReference type="ARBA" id="ARBA00033473"/>
    </source>
</evidence>
<dbReference type="GO" id="GO:0000272">
    <property type="term" value="P:polysaccharide catabolic process"/>
    <property type="evidence" value="ECO:0007669"/>
    <property type="project" value="UniProtKB-KW"/>
</dbReference>
<comment type="catalytic activity">
    <reaction evidence="1">
        <text>Hydrolysis of terminal (1-&gt;4)-linked alpha-D-glucose residues successively from non-reducing ends of the chains with release of beta-D-glucose.</text>
        <dbReference type="EC" id="3.2.1.3"/>
    </reaction>
</comment>
<organism evidence="12 13">
    <name type="scientific">Metschnikowia bicuspidata</name>
    <dbReference type="NCBI Taxonomy" id="27322"/>
    <lineage>
        <taxon>Eukaryota</taxon>
        <taxon>Fungi</taxon>
        <taxon>Dikarya</taxon>
        <taxon>Ascomycota</taxon>
        <taxon>Saccharomycotina</taxon>
        <taxon>Pichiomycetes</taxon>
        <taxon>Metschnikowiaceae</taxon>
        <taxon>Metschnikowia</taxon>
    </lineage>
</organism>
<dbReference type="EMBL" id="ML004524">
    <property type="protein sequence ID" value="RKP28990.1"/>
    <property type="molecule type" value="Genomic_DNA"/>
</dbReference>
<dbReference type="InterPro" id="IPR011613">
    <property type="entry name" value="GH15-like"/>
</dbReference>
<feature type="chain" id="PRO_5020775852" description="glucan 1,4-alpha-glucosidase" evidence="10">
    <location>
        <begin position="24"/>
        <end position="512"/>
    </location>
</feature>
<evidence type="ECO:0000256" key="4">
    <source>
        <dbReference type="ARBA" id="ARBA00022801"/>
    </source>
</evidence>
<dbReference type="InterPro" id="IPR012341">
    <property type="entry name" value="6hp_glycosidase-like_sf"/>
</dbReference>
<keyword evidence="7" id="KW-0624">Polysaccharide degradation</keyword>
<sequence length="512" mass="58059">MKLYLVAQILLWSLLLLFRATEQISQEEDAGFEQSLVRQKNQSFQYILQNIGGALSILDPNEVSPGVVIASPLRTRPNYFYNWIRDSALVMRTLIVQLDEDTTGNFAFLKTIIENYIEESYHLQRLPNRSGMFDDSQRSGLGEPKFMADGKTFDDDWGRPQSDGPGLRAVTIIDYLHLLERHNETLSSNFLGNSTFVYHEIVKPDLDYVIAHWAAEAFDLWEEINALHFFNSLTMLRALVEGRRFATEVGESDAFIDALSTTFDSLKSLVTDASTGFAPETLLHIVETPKFKQLGIRGGLDAATLLAALHSHEIGRPETETIPFDVDDHRILNTLLYMVSDMKYRYPINNVNSLIQQNGGVGLGRYPEDLYDGYGTSEGNPWFIATASAAEVALYRKQDLVISANNRKFFATFCGAWIDQMAPDDSKTLAYGSQEYSQVISAMFSYANNFLKVVMSHVDTNNHRMLEQFNKYTGYMQGAEDLTWSYSSFYNCARWRFKVAELVKGMDRTTDA</sequence>
<dbReference type="SUPFAM" id="SSF48208">
    <property type="entry name" value="Six-hairpin glycosidases"/>
    <property type="match status" value="1"/>
</dbReference>
<keyword evidence="5" id="KW-0119">Carbohydrate metabolism</keyword>
<evidence type="ECO:0000256" key="3">
    <source>
        <dbReference type="ARBA" id="ARBA00012593"/>
    </source>
</evidence>
<dbReference type="PANTHER" id="PTHR31616:SF9">
    <property type="entry name" value="GLUCOAMYLASE, INTRACELLULAR SPORULATION-SPECIFIC"/>
    <property type="match status" value="1"/>
</dbReference>
<keyword evidence="13" id="KW-1185">Reference proteome</keyword>
<feature type="domain" description="GH15-like" evidence="11">
    <location>
        <begin position="61"/>
        <end position="493"/>
    </location>
</feature>
<dbReference type="Gene3D" id="1.50.10.10">
    <property type="match status" value="1"/>
</dbReference>
<dbReference type="GO" id="GO:0000324">
    <property type="term" value="C:fungal-type vacuole"/>
    <property type="evidence" value="ECO:0007669"/>
    <property type="project" value="TreeGrafter"/>
</dbReference>
<proteinExistence type="inferred from homology"/>
<evidence type="ECO:0000256" key="10">
    <source>
        <dbReference type="SAM" id="SignalP"/>
    </source>
</evidence>
<dbReference type="Proteomes" id="UP000268321">
    <property type="component" value="Unassembled WGS sequence"/>
</dbReference>
<evidence type="ECO:0000313" key="13">
    <source>
        <dbReference type="Proteomes" id="UP000268321"/>
    </source>
</evidence>
<evidence type="ECO:0000256" key="2">
    <source>
        <dbReference type="ARBA" id="ARBA00006188"/>
    </source>
</evidence>
<dbReference type="EC" id="3.2.1.3" evidence="3"/>
<dbReference type="PRINTS" id="PR00736">
    <property type="entry name" value="GLHYDRLASE15"/>
</dbReference>
<dbReference type="GO" id="GO:0004339">
    <property type="term" value="F:glucan 1,4-alpha-glucosidase activity"/>
    <property type="evidence" value="ECO:0007669"/>
    <property type="project" value="UniProtKB-EC"/>
</dbReference>
<evidence type="ECO:0000313" key="12">
    <source>
        <dbReference type="EMBL" id="RKP28990.1"/>
    </source>
</evidence>
<evidence type="ECO:0000256" key="5">
    <source>
        <dbReference type="ARBA" id="ARBA00023277"/>
    </source>
</evidence>
<reference evidence="13" key="1">
    <citation type="journal article" date="2018" name="Nat. Microbiol.">
        <title>Leveraging single-cell genomics to expand the fungal tree of life.</title>
        <authorList>
            <person name="Ahrendt S.R."/>
            <person name="Quandt C.A."/>
            <person name="Ciobanu D."/>
            <person name="Clum A."/>
            <person name="Salamov A."/>
            <person name="Andreopoulos B."/>
            <person name="Cheng J.F."/>
            <person name="Woyke T."/>
            <person name="Pelin A."/>
            <person name="Henrissat B."/>
            <person name="Reynolds N.K."/>
            <person name="Benny G.L."/>
            <person name="Smith M.E."/>
            <person name="James T.Y."/>
            <person name="Grigoriev I.V."/>
        </authorList>
    </citation>
    <scope>NUCLEOTIDE SEQUENCE [LARGE SCALE GENOMIC DNA]</scope>
    <source>
        <strain evidence="13">Baker2002</strain>
    </source>
</reference>
<evidence type="ECO:0000256" key="8">
    <source>
        <dbReference type="ARBA" id="ARBA00033442"/>
    </source>
</evidence>
<protein>
    <recommendedName>
        <fullName evidence="3">glucan 1,4-alpha-glucosidase</fullName>
        <ecNumber evidence="3">3.2.1.3</ecNumber>
    </recommendedName>
    <alternativeName>
        <fullName evidence="9">1,4-alpha-D-glucan glucohydrolase</fullName>
    </alternativeName>
    <alternativeName>
        <fullName evidence="8">Glucan 1,4-alpha-glucosidase</fullName>
    </alternativeName>
</protein>
<evidence type="ECO:0000259" key="11">
    <source>
        <dbReference type="Pfam" id="PF00723"/>
    </source>
</evidence>
<keyword evidence="4" id="KW-0378">Hydrolase</keyword>
<gene>
    <name evidence="12" type="ORF">METBISCDRAFT_31993</name>
</gene>
<dbReference type="InterPro" id="IPR000165">
    <property type="entry name" value="Glucoamylase"/>
</dbReference>
<feature type="signal peptide" evidence="10">
    <location>
        <begin position="1"/>
        <end position="23"/>
    </location>
</feature>
<evidence type="ECO:0000256" key="6">
    <source>
        <dbReference type="ARBA" id="ARBA00023295"/>
    </source>
</evidence>
<dbReference type="InterPro" id="IPR008928">
    <property type="entry name" value="6-hairpin_glycosidase_sf"/>
</dbReference>
<comment type="similarity">
    <text evidence="2">Belongs to the glycosyl hydrolase 15 family.</text>
</comment>
<name>A0A4P9ZB14_9ASCO</name>
<evidence type="ECO:0000256" key="7">
    <source>
        <dbReference type="ARBA" id="ARBA00023326"/>
    </source>
</evidence>
<dbReference type="AlphaFoldDB" id="A0A4P9ZB14"/>